<dbReference type="EMBL" id="CP041242">
    <property type="protein sequence ID" value="QDH69154.1"/>
    <property type="molecule type" value="Genomic_DNA"/>
</dbReference>
<evidence type="ECO:0000256" key="5">
    <source>
        <dbReference type="ARBA" id="ARBA00035648"/>
    </source>
</evidence>
<dbReference type="GO" id="GO:0004521">
    <property type="term" value="F:RNA endonuclease activity"/>
    <property type="evidence" value="ECO:0007669"/>
    <property type="project" value="InterPro"/>
</dbReference>
<keyword evidence="4" id="KW-0378">Hydrolase</keyword>
<dbReference type="InterPro" id="IPR013551">
    <property type="entry name" value="YicC-like_C"/>
</dbReference>
<evidence type="ECO:0000256" key="3">
    <source>
        <dbReference type="ARBA" id="ARBA00022759"/>
    </source>
</evidence>
<protein>
    <submittedName>
        <fullName evidence="8">YicC family protein</fullName>
    </submittedName>
</protein>
<keyword evidence="9" id="KW-1185">Reference proteome</keyword>
<reference evidence="8 9" key="1">
    <citation type="submission" date="2019-06" db="EMBL/GenBank/DDBJ databases">
        <title>Lysobacter alkalisoli sp. nov. isolated from saline-alkali soil.</title>
        <authorList>
            <person name="Sun J.-Q."/>
            <person name="Xu L."/>
        </authorList>
    </citation>
    <scope>NUCLEOTIDE SEQUENCE [LARGE SCALE GENOMIC DNA]</scope>
    <source>
        <strain evidence="8 9">SJ-36</strain>
    </source>
</reference>
<dbReference type="KEGG" id="lyj:FKV23_02835"/>
<keyword evidence="2" id="KW-0540">Nuclease</keyword>
<evidence type="ECO:0000313" key="8">
    <source>
        <dbReference type="EMBL" id="QDH69154.1"/>
    </source>
</evidence>
<evidence type="ECO:0000259" key="7">
    <source>
        <dbReference type="Pfam" id="PF08340"/>
    </source>
</evidence>
<sequence>MIRSMTAFANGERNTPWGALACELRSVNHRYLEIGVRLHDDLRPLEPALRERIQARLSRGKLDVALRLRAPEGEAALKTDPTRLRELSELALDLSSRFPGLHTEFAQLLQLPGVLQAPAADPAALQAEALVLLDQALDEFVAAREREGAKLAAFIGERLDAIEGHVATLRELMPVIRDSQRQKLEARLADLAQPVEPGRLEQELVMWLQKLDVDEELDRLTAHIGEARRVLKLREAVGRRLDFLLQEFNREANTLGSKSVDARSSAAAVELKVLIDQIREQIQNIE</sequence>
<dbReference type="GO" id="GO:0016787">
    <property type="term" value="F:hydrolase activity"/>
    <property type="evidence" value="ECO:0007669"/>
    <property type="project" value="UniProtKB-KW"/>
</dbReference>
<evidence type="ECO:0000313" key="9">
    <source>
        <dbReference type="Proteomes" id="UP000317199"/>
    </source>
</evidence>
<feature type="domain" description="Endoribonuclease YicC-like N-terminal" evidence="6">
    <location>
        <begin position="2"/>
        <end position="152"/>
    </location>
</feature>
<dbReference type="PANTHER" id="PTHR30636">
    <property type="entry name" value="UPF0701 PROTEIN YICC"/>
    <property type="match status" value="1"/>
</dbReference>
<dbReference type="Proteomes" id="UP000317199">
    <property type="component" value="Chromosome"/>
</dbReference>
<evidence type="ECO:0000256" key="1">
    <source>
        <dbReference type="ARBA" id="ARBA00001968"/>
    </source>
</evidence>
<evidence type="ECO:0000259" key="6">
    <source>
        <dbReference type="Pfam" id="PF03755"/>
    </source>
</evidence>
<keyword evidence="3" id="KW-0255">Endonuclease</keyword>
<accession>A0A514BP49</accession>
<comment type="cofactor">
    <cofactor evidence="1">
        <name>a divalent metal cation</name>
        <dbReference type="ChEBI" id="CHEBI:60240"/>
    </cofactor>
</comment>
<dbReference type="Pfam" id="PF08340">
    <property type="entry name" value="YicC-like_C"/>
    <property type="match status" value="1"/>
</dbReference>
<dbReference type="AlphaFoldDB" id="A0A514BP49"/>
<gene>
    <name evidence="8" type="ORF">FKV23_02835</name>
</gene>
<dbReference type="PANTHER" id="PTHR30636:SF3">
    <property type="entry name" value="UPF0701 PROTEIN YICC"/>
    <property type="match status" value="1"/>
</dbReference>
<dbReference type="RefSeq" id="WP_141622496.1">
    <property type="nucleotide sequence ID" value="NZ_CP041242.1"/>
</dbReference>
<organism evidence="8 9">
    <name type="scientific">Marilutibacter alkalisoli</name>
    <dbReference type="NCBI Taxonomy" id="2591633"/>
    <lineage>
        <taxon>Bacteria</taxon>
        <taxon>Pseudomonadati</taxon>
        <taxon>Pseudomonadota</taxon>
        <taxon>Gammaproteobacteria</taxon>
        <taxon>Lysobacterales</taxon>
        <taxon>Lysobacteraceae</taxon>
        <taxon>Marilutibacter</taxon>
    </lineage>
</organism>
<dbReference type="InterPro" id="IPR005229">
    <property type="entry name" value="YicC/YloC-like"/>
</dbReference>
<proteinExistence type="inferred from homology"/>
<dbReference type="OrthoDB" id="9771229at2"/>
<evidence type="ECO:0000256" key="2">
    <source>
        <dbReference type="ARBA" id="ARBA00022722"/>
    </source>
</evidence>
<feature type="domain" description="Endoribonuclease YicC-like C-terminal" evidence="7">
    <location>
        <begin position="171"/>
        <end position="286"/>
    </location>
</feature>
<dbReference type="InterPro" id="IPR013527">
    <property type="entry name" value="YicC-like_N"/>
</dbReference>
<dbReference type="NCBIfam" id="TIGR00255">
    <property type="entry name" value="YicC/YloC family endoribonuclease"/>
    <property type="match status" value="1"/>
</dbReference>
<dbReference type="Pfam" id="PF03755">
    <property type="entry name" value="YicC-like_N"/>
    <property type="match status" value="1"/>
</dbReference>
<evidence type="ECO:0000256" key="4">
    <source>
        <dbReference type="ARBA" id="ARBA00022801"/>
    </source>
</evidence>
<comment type="similarity">
    <text evidence="5">Belongs to the YicC/YloC family.</text>
</comment>
<name>A0A514BP49_9GAMM</name>